<gene>
    <name evidence="1" type="ORF">MM171A00991_0009</name>
    <name evidence="2" type="ORF">MM171B01198_0007</name>
</gene>
<accession>A0A6M3M462</accession>
<name>A0A6M3M462_9ZZZZ</name>
<dbReference type="AlphaFoldDB" id="A0A6M3M462"/>
<protein>
    <submittedName>
        <fullName evidence="2">Uncharacterized protein</fullName>
    </submittedName>
</protein>
<proteinExistence type="predicted"/>
<evidence type="ECO:0000313" key="2">
    <source>
        <dbReference type="EMBL" id="QJB02527.1"/>
    </source>
</evidence>
<sequence length="55" mass="6185">MSKAINIIFDGPPSHDSGRFVEVETDDGKSINAGEWIQREDGLWALRITELPKED</sequence>
<dbReference type="EMBL" id="MT143790">
    <property type="protein sequence ID" value="QJB02527.1"/>
    <property type="molecule type" value="Genomic_DNA"/>
</dbReference>
<evidence type="ECO:0000313" key="1">
    <source>
        <dbReference type="EMBL" id="QJA99484.1"/>
    </source>
</evidence>
<dbReference type="EMBL" id="MT143653">
    <property type="protein sequence ID" value="QJA99484.1"/>
    <property type="molecule type" value="Genomic_DNA"/>
</dbReference>
<reference evidence="2" key="1">
    <citation type="submission" date="2020-03" db="EMBL/GenBank/DDBJ databases">
        <title>The deep terrestrial virosphere.</title>
        <authorList>
            <person name="Holmfeldt K."/>
            <person name="Nilsson E."/>
            <person name="Simone D."/>
            <person name="Lopez-Fernandez M."/>
            <person name="Wu X."/>
            <person name="de Brujin I."/>
            <person name="Lundin D."/>
            <person name="Andersson A."/>
            <person name="Bertilsson S."/>
            <person name="Dopson M."/>
        </authorList>
    </citation>
    <scope>NUCLEOTIDE SEQUENCE</scope>
    <source>
        <strain evidence="1">MM171A00991</strain>
        <strain evidence="2">MM171B01198</strain>
    </source>
</reference>
<organism evidence="2">
    <name type="scientific">viral metagenome</name>
    <dbReference type="NCBI Taxonomy" id="1070528"/>
    <lineage>
        <taxon>unclassified sequences</taxon>
        <taxon>metagenomes</taxon>
        <taxon>organismal metagenomes</taxon>
    </lineage>
</organism>